<accession>A0A1J5Q310</accession>
<dbReference type="EMBL" id="MLJW01002566">
    <property type="protein sequence ID" value="OIQ74268.1"/>
    <property type="molecule type" value="Genomic_DNA"/>
</dbReference>
<reference evidence="1" key="1">
    <citation type="submission" date="2016-10" db="EMBL/GenBank/DDBJ databases">
        <title>Sequence of Gallionella enrichment culture.</title>
        <authorList>
            <person name="Poehlein A."/>
            <person name="Muehling M."/>
            <person name="Daniel R."/>
        </authorList>
    </citation>
    <scope>NUCLEOTIDE SEQUENCE</scope>
</reference>
<comment type="caution">
    <text evidence="1">The sequence shown here is derived from an EMBL/GenBank/DDBJ whole genome shotgun (WGS) entry which is preliminary data.</text>
</comment>
<gene>
    <name evidence="1" type="ORF">GALL_440850</name>
</gene>
<evidence type="ECO:0000313" key="1">
    <source>
        <dbReference type="EMBL" id="OIQ74268.1"/>
    </source>
</evidence>
<name>A0A1J5Q310_9ZZZZ</name>
<organism evidence="1">
    <name type="scientific">mine drainage metagenome</name>
    <dbReference type="NCBI Taxonomy" id="410659"/>
    <lineage>
        <taxon>unclassified sequences</taxon>
        <taxon>metagenomes</taxon>
        <taxon>ecological metagenomes</taxon>
    </lineage>
</organism>
<dbReference type="PROSITE" id="PS51257">
    <property type="entry name" value="PROKAR_LIPOPROTEIN"/>
    <property type="match status" value="1"/>
</dbReference>
<dbReference type="AlphaFoldDB" id="A0A1J5Q310"/>
<sequence length="222" mass="24964">MKHLNYLILFCIVLISCSKTSTFVADNNNNQLPQYSESGRNIAGALFNDTTWRSNVYISVLSGTYISGFWIISSLSGDSTTIIFNGKLSYNSISFVDSLPSIPLNFFVVIKGLKIENQDSLFKLNNKTFNLDGNNNYVTLTYSYDNFRFLKNKESLGNIVFKKVQKNSSFTIGDGSPNNPIINPFIVSGLFNFTINGTSNYDIKDGRFDMVAQWKTNLIIIQ</sequence>
<proteinExistence type="predicted"/>
<protein>
    <submittedName>
        <fullName evidence="1">Uncharacterized protein</fullName>
    </submittedName>
</protein>